<evidence type="ECO:0000256" key="7">
    <source>
        <dbReference type="SAM" id="Phobius"/>
    </source>
</evidence>
<feature type="transmembrane region" description="Helical" evidence="7">
    <location>
        <begin position="343"/>
        <end position="363"/>
    </location>
</feature>
<keyword evidence="5 7" id="KW-0472">Membrane</keyword>
<feature type="transmembrane region" description="Helical" evidence="7">
    <location>
        <begin position="267"/>
        <end position="285"/>
    </location>
</feature>
<reference evidence="8 9" key="1">
    <citation type="submission" date="2024-01" db="EMBL/GenBank/DDBJ databases">
        <title>The genome of the rayed Mediterranean limpet Patella caerulea (Linnaeus, 1758).</title>
        <authorList>
            <person name="Anh-Thu Weber A."/>
            <person name="Halstead-Nussloch G."/>
        </authorList>
    </citation>
    <scope>NUCLEOTIDE SEQUENCE [LARGE SCALE GENOMIC DNA]</scope>
    <source>
        <strain evidence="8">AATW-2023a</strain>
        <tissue evidence="8">Whole specimen</tissue>
    </source>
</reference>
<evidence type="ECO:0000256" key="3">
    <source>
        <dbReference type="ARBA" id="ARBA00022692"/>
    </source>
</evidence>
<dbReference type="Pfam" id="PF03006">
    <property type="entry name" value="HlyIII"/>
    <property type="match status" value="1"/>
</dbReference>
<feature type="binding site" evidence="6">
    <location>
        <position position="304"/>
    </location>
    <ligand>
        <name>Zn(2+)</name>
        <dbReference type="ChEBI" id="CHEBI:29105"/>
    </ligand>
</feature>
<dbReference type="PANTHER" id="PTHR20855">
    <property type="entry name" value="ADIPOR/PROGESTIN RECEPTOR-RELATED"/>
    <property type="match status" value="1"/>
</dbReference>
<evidence type="ECO:0000313" key="9">
    <source>
        <dbReference type="Proteomes" id="UP001347796"/>
    </source>
</evidence>
<comment type="subcellular location">
    <subcellularLocation>
        <location evidence="1">Membrane</location>
        <topology evidence="1">Multi-pass membrane protein</topology>
    </subcellularLocation>
</comment>
<evidence type="ECO:0000256" key="5">
    <source>
        <dbReference type="ARBA" id="ARBA00023136"/>
    </source>
</evidence>
<feature type="binding site" evidence="6">
    <location>
        <position position="154"/>
    </location>
    <ligand>
        <name>Zn(2+)</name>
        <dbReference type="ChEBI" id="CHEBI:29105"/>
    </ligand>
</feature>
<gene>
    <name evidence="8" type="ORF">SNE40_011039</name>
</gene>
<dbReference type="PANTHER" id="PTHR20855:SF143">
    <property type="entry name" value="MEMBRANE PROGESTIN RECEPTOR EPSILON"/>
    <property type="match status" value="1"/>
</dbReference>
<feature type="transmembrane region" description="Helical" evidence="7">
    <location>
        <begin position="168"/>
        <end position="191"/>
    </location>
</feature>
<keyword evidence="6" id="KW-0862">Zinc</keyword>
<evidence type="ECO:0000256" key="2">
    <source>
        <dbReference type="ARBA" id="ARBA00007018"/>
    </source>
</evidence>
<dbReference type="Proteomes" id="UP001347796">
    <property type="component" value="Unassembled WGS sequence"/>
</dbReference>
<evidence type="ECO:0000256" key="4">
    <source>
        <dbReference type="ARBA" id="ARBA00022989"/>
    </source>
</evidence>
<feature type="binding site" evidence="6">
    <location>
        <position position="308"/>
    </location>
    <ligand>
        <name>Zn(2+)</name>
        <dbReference type="ChEBI" id="CHEBI:29105"/>
    </ligand>
</feature>
<dbReference type="GO" id="GO:0016020">
    <property type="term" value="C:membrane"/>
    <property type="evidence" value="ECO:0007669"/>
    <property type="project" value="UniProtKB-SubCell"/>
</dbReference>
<comment type="caution">
    <text evidence="8">The sequence shown here is derived from an EMBL/GenBank/DDBJ whole genome shotgun (WGS) entry which is preliminary data.</text>
</comment>
<dbReference type="GO" id="GO:0038023">
    <property type="term" value="F:signaling receptor activity"/>
    <property type="evidence" value="ECO:0007669"/>
    <property type="project" value="TreeGrafter"/>
</dbReference>
<dbReference type="InterPro" id="IPR004254">
    <property type="entry name" value="AdipoR/HlyIII-related"/>
</dbReference>
<keyword evidence="4 7" id="KW-1133">Transmembrane helix</keyword>
<sequence>MFFEYIGGRLGIGKMATTLTSCQTKMLLKSTCAESAGEAEKKNHYHHSRTPSASLGICGPIYDIDQVPEHFHELYILHGYRHPKSSFKQCILSLFDATNETLNCWTHFLPSLYFFWVFLQLSKTYDFQNDSYTWPLLVYMIVCCLFPLTSAVAHTFNTMSERARHICFFLDYSALSLLSLAVAIAYRAYAFPESLRNTWFGDVFIYGAVINSLICVTVSCETRFLKISLLRKILRLCSFALPFFYDSSPIVYRLFFGSETECALSSQYLLARQFLFAFLSAFLYATHLPERLFPGQFDIIGHSHQLFHVFSILATLDQLQALLEDMRQRSNDLKPTWEFHSFGDTIGIFLLVVIVNTLIIFIFSIRRLPPAKQHDC</sequence>
<keyword evidence="6" id="KW-0479">Metal-binding</keyword>
<accession>A0AAN8JTI8</accession>
<proteinExistence type="inferred from homology"/>
<keyword evidence="3 7" id="KW-0812">Transmembrane</keyword>
<comment type="similarity">
    <text evidence="2">Belongs to the ADIPOR family.</text>
</comment>
<organism evidence="8 9">
    <name type="scientific">Patella caerulea</name>
    <name type="common">Rayed Mediterranean limpet</name>
    <dbReference type="NCBI Taxonomy" id="87958"/>
    <lineage>
        <taxon>Eukaryota</taxon>
        <taxon>Metazoa</taxon>
        <taxon>Spiralia</taxon>
        <taxon>Lophotrochozoa</taxon>
        <taxon>Mollusca</taxon>
        <taxon>Gastropoda</taxon>
        <taxon>Patellogastropoda</taxon>
        <taxon>Patelloidea</taxon>
        <taxon>Patellidae</taxon>
        <taxon>Patella</taxon>
    </lineage>
</organism>
<feature type="transmembrane region" description="Helical" evidence="7">
    <location>
        <begin position="203"/>
        <end position="221"/>
    </location>
</feature>
<dbReference type="GO" id="GO:0046872">
    <property type="term" value="F:metal ion binding"/>
    <property type="evidence" value="ECO:0007669"/>
    <property type="project" value="UniProtKB-KW"/>
</dbReference>
<keyword evidence="9" id="KW-1185">Reference proteome</keyword>
<name>A0AAN8JTI8_PATCE</name>
<feature type="transmembrane region" description="Helical" evidence="7">
    <location>
        <begin position="134"/>
        <end position="156"/>
    </location>
</feature>
<evidence type="ECO:0000256" key="1">
    <source>
        <dbReference type="ARBA" id="ARBA00004141"/>
    </source>
</evidence>
<dbReference type="AlphaFoldDB" id="A0AAN8JTI8"/>
<evidence type="ECO:0000256" key="6">
    <source>
        <dbReference type="PIRSR" id="PIRSR604254-1"/>
    </source>
</evidence>
<protein>
    <submittedName>
        <fullName evidence="8">Uncharacterized protein</fullName>
    </submittedName>
</protein>
<evidence type="ECO:0000313" key="8">
    <source>
        <dbReference type="EMBL" id="KAK6183586.1"/>
    </source>
</evidence>
<dbReference type="EMBL" id="JAZGQO010000007">
    <property type="protein sequence ID" value="KAK6183586.1"/>
    <property type="molecule type" value="Genomic_DNA"/>
</dbReference>